<dbReference type="AlphaFoldDB" id="A0A1S0TI63"/>
<proteinExistence type="predicted"/>
<protein>
    <submittedName>
        <fullName evidence="1">Uncharacterized protein</fullName>
    </submittedName>
</protein>
<name>A0A1S0TI63_LOALO</name>
<sequence>MAQFIKPGTSVSTIDLTNCGKLALCSKSSTLQGSIRRRRRRIARSQSMGNYI</sequence>
<dbReference type="KEGG" id="loa:LOAG_14468"/>
<dbReference type="GeneID" id="9951948"/>
<dbReference type="RefSeq" id="XP_003150013.1">
    <property type="nucleotide sequence ID" value="XM_003149965.2"/>
</dbReference>
<dbReference type="InParanoid" id="A0A1S0TI63"/>
<dbReference type="CTD" id="9951948"/>
<organism evidence="1">
    <name type="scientific">Loa loa</name>
    <name type="common">Eye worm</name>
    <name type="synonym">Filaria loa</name>
    <dbReference type="NCBI Taxonomy" id="7209"/>
    <lineage>
        <taxon>Eukaryota</taxon>
        <taxon>Metazoa</taxon>
        <taxon>Ecdysozoa</taxon>
        <taxon>Nematoda</taxon>
        <taxon>Chromadorea</taxon>
        <taxon>Rhabditida</taxon>
        <taxon>Spirurina</taxon>
        <taxon>Spiruromorpha</taxon>
        <taxon>Filarioidea</taxon>
        <taxon>Onchocercidae</taxon>
        <taxon>Loa</taxon>
    </lineage>
</organism>
<gene>
    <name evidence="1" type="ORF">LOAG_14468</name>
</gene>
<evidence type="ECO:0000313" key="1">
    <source>
        <dbReference type="EMBL" id="EFO14056.1"/>
    </source>
</evidence>
<dbReference type="EMBL" id="JH713064">
    <property type="protein sequence ID" value="EFO14056.1"/>
    <property type="molecule type" value="Genomic_DNA"/>
</dbReference>
<reference evidence="1" key="1">
    <citation type="submission" date="2012-04" db="EMBL/GenBank/DDBJ databases">
        <title>The Genome Sequence of Loa loa.</title>
        <authorList>
            <consortium name="The Broad Institute Genome Sequencing Platform"/>
            <consortium name="Broad Institute Genome Sequencing Center for Infectious Disease"/>
            <person name="Nutman T.B."/>
            <person name="Fink D.L."/>
            <person name="Russ C."/>
            <person name="Young S."/>
            <person name="Zeng Q."/>
            <person name="Gargeya S."/>
            <person name="Alvarado L."/>
            <person name="Berlin A."/>
            <person name="Chapman S.B."/>
            <person name="Chen Z."/>
            <person name="Freedman E."/>
            <person name="Gellesch M."/>
            <person name="Goldberg J."/>
            <person name="Griggs A."/>
            <person name="Gujja S."/>
            <person name="Heilman E.R."/>
            <person name="Heiman D."/>
            <person name="Howarth C."/>
            <person name="Mehta T."/>
            <person name="Neiman D."/>
            <person name="Pearson M."/>
            <person name="Roberts A."/>
            <person name="Saif S."/>
            <person name="Shea T."/>
            <person name="Shenoy N."/>
            <person name="Sisk P."/>
            <person name="Stolte C."/>
            <person name="Sykes S."/>
            <person name="White J."/>
            <person name="Yandava C."/>
            <person name="Haas B."/>
            <person name="Henn M.R."/>
            <person name="Nusbaum C."/>
            <person name="Birren B."/>
        </authorList>
    </citation>
    <scope>NUCLEOTIDE SEQUENCE [LARGE SCALE GENOMIC DNA]</scope>
</reference>
<accession>A0A1S0TI63</accession>